<accession>A0A1K2HI98</accession>
<dbReference type="Proteomes" id="UP000186513">
    <property type="component" value="Unassembled WGS sequence"/>
</dbReference>
<protein>
    <submittedName>
        <fullName evidence="1">Uncharacterized protein</fullName>
    </submittedName>
</protein>
<dbReference type="STRING" id="1121279.SAMN02745887_01950"/>
<reference evidence="1 2" key="1">
    <citation type="submission" date="2016-11" db="EMBL/GenBank/DDBJ databases">
        <authorList>
            <person name="Jaros S."/>
            <person name="Januszkiewicz K."/>
            <person name="Wedrychowicz H."/>
        </authorList>
    </citation>
    <scope>NUCLEOTIDE SEQUENCE [LARGE SCALE GENOMIC DNA]</scope>
    <source>
        <strain evidence="1 2">DSM 18899</strain>
    </source>
</reference>
<keyword evidence="2" id="KW-1185">Reference proteome</keyword>
<evidence type="ECO:0000313" key="1">
    <source>
        <dbReference type="EMBL" id="SFZ76421.1"/>
    </source>
</evidence>
<proteinExistence type="predicted"/>
<organism evidence="1 2">
    <name type="scientific">Chitinimonas taiwanensis DSM 18899</name>
    <dbReference type="NCBI Taxonomy" id="1121279"/>
    <lineage>
        <taxon>Bacteria</taxon>
        <taxon>Pseudomonadati</taxon>
        <taxon>Pseudomonadota</taxon>
        <taxon>Betaproteobacteria</taxon>
        <taxon>Neisseriales</taxon>
        <taxon>Chitinibacteraceae</taxon>
        <taxon>Chitinimonas</taxon>
    </lineage>
</organism>
<name>A0A1K2HI98_9NEIS</name>
<dbReference type="OrthoDB" id="9156199at2"/>
<dbReference type="RefSeq" id="WP_072428469.1">
    <property type="nucleotide sequence ID" value="NZ_FPKR01000007.1"/>
</dbReference>
<dbReference type="AlphaFoldDB" id="A0A1K2HI98"/>
<gene>
    <name evidence="1" type="ORF">SAMN02745887_01950</name>
</gene>
<sequence length="114" mass="12824">MTTLCIQIQPDRVAQFDQTAVEAVCDALRIHKPLISAFQLEAGEDDGPYLNLMFETEDAQALWPILQTAFYPASPFGDMLRATSMAMCTGEEGWDDFLLLYHYDDNLQLDSLAD</sequence>
<dbReference type="EMBL" id="FPKR01000007">
    <property type="protein sequence ID" value="SFZ76421.1"/>
    <property type="molecule type" value="Genomic_DNA"/>
</dbReference>
<evidence type="ECO:0000313" key="2">
    <source>
        <dbReference type="Proteomes" id="UP000186513"/>
    </source>
</evidence>